<reference evidence="2" key="1">
    <citation type="journal article" date="2014" name="Science">
        <title>The coffee genome provides insight into the convergent evolution of caffeine biosynthesis.</title>
        <authorList>
            <person name="Denoeud F."/>
            <person name="Carretero-Paulet L."/>
            <person name="Dereeper A."/>
            <person name="Droc G."/>
            <person name="Guyot R."/>
            <person name="Pietrella M."/>
            <person name="Zheng C."/>
            <person name="Alberti A."/>
            <person name="Anthony F."/>
            <person name="Aprea G."/>
            <person name="Aury J.M."/>
            <person name="Bento P."/>
            <person name="Bernard M."/>
            <person name="Bocs S."/>
            <person name="Campa C."/>
            <person name="Cenci A."/>
            <person name="Combes M.C."/>
            <person name="Crouzillat D."/>
            <person name="Da Silva C."/>
            <person name="Daddiego L."/>
            <person name="De Bellis F."/>
            <person name="Dussert S."/>
            <person name="Garsmeur O."/>
            <person name="Gayraud T."/>
            <person name="Guignon V."/>
            <person name="Jahn K."/>
            <person name="Jamilloux V."/>
            <person name="Joet T."/>
            <person name="Labadie K."/>
            <person name="Lan T."/>
            <person name="Leclercq J."/>
            <person name="Lepelley M."/>
            <person name="Leroy T."/>
            <person name="Li L.T."/>
            <person name="Librado P."/>
            <person name="Lopez L."/>
            <person name="Munoz A."/>
            <person name="Noel B."/>
            <person name="Pallavicini A."/>
            <person name="Perrotta G."/>
            <person name="Poncet V."/>
            <person name="Pot D."/>
            <person name="Priyono X."/>
            <person name="Rigoreau M."/>
            <person name="Rouard M."/>
            <person name="Rozas J."/>
            <person name="Tranchant-Dubreuil C."/>
            <person name="VanBuren R."/>
            <person name="Zhang Q."/>
            <person name="Andrade A.C."/>
            <person name="Argout X."/>
            <person name="Bertrand B."/>
            <person name="de Kochko A."/>
            <person name="Graziosi G."/>
            <person name="Henry R.J."/>
            <person name="Jayarama X."/>
            <person name="Ming R."/>
            <person name="Nagai C."/>
            <person name="Rounsley S."/>
            <person name="Sankoff D."/>
            <person name="Giuliano G."/>
            <person name="Albert V.A."/>
            <person name="Wincker P."/>
            <person name="Lashermes P."/>
        </authorList>
    </citation>
    <scope>NUCLEOTIDE SEQUENCE [LARGE SCALE GENOMIC DNA]</scope>
    <source>
        <strain evidence="2">cv. DH200-94</strain>
    </source>
</reference>
<dbReference type="EMBL" id="HG739281">
    <property type="protein sequence ID" value="CDP18017.1"/>
    <property type="molecule type" value="Genomic_DNA"/>
</dbReference>
<evidence type="ECO:0000313" key="1">
    <source>
        <dbReference type="EMBL" id="CDP18017.1"/>
    </source>
</evidence>
<name>A0A068VBP7_COFCA</name>
<dbReference type="AlphaFoldDB" id="A0A068VBP7"/>
<dbReference type="Gramene" id="CDP18017">
    <property type="protein sequence ID" value="CDP18017"/>
    <property type="gene ID" value="GSCOC_T00008916001"/>
</dbReference>
<protein>
    <submittedName>
        <fullName evidence="1">Uncharacterized protein</fullName>
    </submittedName>
</protein>
<sequence length="152" mass="16966">MSSSTSSDLVLNKTNSNKLDYLYEVSVEPKVVDPTSHPVINPYSVYGKQSFSPPGRELGGAVTHQPKGVKEYIQASKVDQHPILATKKEQLLLFIFQLIFLPHGKNRDTLIFILEPSEYHSPSMEEKASNSGSSSFTRHKIYKVSVCLHSNC</sequence>
<dbReference type="OrthoDB" id="1720991at2759"/>
<accession>A0A068VBP7</accession>
<gene>
    <name evidence="1" type="ORF">GSCOC_T00008916001</name>
</gene>
<keyword evidence="2" id="KW-1185">Reference proteome</keyword>
<evidence type="ECO:0000313" key="2">
    <source>
        <dbReference type="Proteomes" id="UP000295252"/>
    </source>
</evidence>
<dbReference type="InParanoid" id="A0A068VBP7"/>
<proteinExistence type="predicted"/>
<organism evidence="1 2">
    <name type="scientific">Coffea canephora</name>
    <name type="common">Robusta coffee</name>
    <dbReference type="NCBI Taxonomy" id="49390"/>
    <lineage>
        <taxon>Eukaryota</taxon>
        <taxon>Viridiplantae</taxon>
        <taxon>Streptophyta</taxon>
        <taxon>Embryophyta</taxon>
        <taxon>Tracheophyta</taxon>
        <taxon>Spermatophyta</taxon>
        <taxon>Magnoliopsida</taxon>
        <taxon>eudicotyledons</taxon>
        <taxon>Gunneridae</taxon>
        <taxon>Pentapetalae</taxon>
        <taxon>asterids</taxon>
        <taxon>lamiids</taxon>
        <taxon>Gentianales</taxon>
        <taxon>Rubiaceae</taxon>
        <taxon>Ixoroideae</taxon>
        <taxon>Gardenieae complex</taxon>
        <taxon>Bertiereae - Coffeeae clade</taxon>
        <taxon>Coffeeae</taxon>
        <taxon>Coffea</taxon>
    </lineage>
</organism>
<dbReference type="PhylomeDB" id="A0A068VBP7"/>
<dbReference type="Proteomes" id="UP000295252">
    <property type="component" value="Chromosome VI"/>
</dbReference>